<comment type="caution">
    <text evidence="2">The sequence shown here is derived from an EMBL/GenBank/DDBJ whole genome shotgun (WGS) entry which is preliminary data.</text>
</comment>
<keyword evidence="3" id="KW-1185">Reference proteome</keyword>
<evidence type="ECO:0000313" key="3">
    <source>
        <dbReference type="Proteomes" id="UP001250791"/>
    </source>
</evidence>
<dbReference type="PANTHER" id="PTHR12956">
    <property type="entry name" value="ALKALINE CERAMIDASE-RELATED"/>
    <property type="match status" value="1"/>
</dbReference>
<dbReference type="Proteomes" id="UP001250791">
    <property type="component" value="Unassembled WGS sequence"/>
</dbReference>
<name>A0ABU1SZ60_9HYPH</name>
<accession>A0ABU1SZ60</accession>
<dbReference type="EMBL" id="JAVDUP010000017">
    <property type="protein sequence ID" value="MDR6904280.1"/>
    <property type="molecule type" value="Genomic_DNA"/>
</dbReference>
<gene>
    <name evidence="2" type="ORF">J2W52_005915</name>
</gene>
<dbReference type="InterPro" id="IPR006852">
    <property type="entry name" value="TOD1_MUCI70"/>
</dbReference>
<organism evidence="2 3">
    <name type="scientific">Rhizobium miluonense</name>
    <dbReference type="NCBI Taxonomy" id="411945"/>
    <lineage>
        <taxon>Bacteria</taxon>
        <taxon>Pseudomonadati</taxon>
        <taxon>Pseudomonadota</taxon>
        <taxon>Alphaproteobacteria</taxon>
        <taxon>Hyphomicrobiales</taxon>
        <taxon>Rhizobiaceae</taxon>
        <taxon>Rhizobium/Agrobacterium group</taxon>
        <taxon>Rhizobium</taxon>
    </lineage>
</organism>
<evidence type="ECO:0000313" key="2">
    <source>
        <dbReference type="EMBL" id="MDR6904280.1"/>
    </source>
</evidence>
<feature type="domain" description="TOD1/MUCI70 glycosyltransferase-like" evidence="1">
    <location>
        <begin position="46"/>
        <end position="195"/>
    </location>
</feature>
<reference evidence="2 3" key="1">
    <citation type="submission" date="2023-07" db="EMBL/GenBank/DDBJ databases">
        <title>Sorghum-associated microbial communities from plants grown in Nebraska, USA.</title>
        <authorList>
            <person name="Schachtman D."/>
        </authorList>
    </citation>
    <scope>NUCLEOTIDE SEQUENCE [LARGE SCALE GENOMIC DNA]</scope>
    <source>
        <strain evidence="2 3">3199</strain>
    </source>
</reference>
<protein>
    <recommendedName>
        <fullName evidence="1">TOD1/MUCI70 glycosyltransferase-like domain-containing protein</fullName>
    </recommendedName>
</protein>
<dbReference type="Pfam" id="PF04765">
    <property type="entry name" value="TOD1_MUCI70"/>
    <property type="match status" value="1"/>
</dbReference>
<proteinExistence type="predicted"/>
<dbReference type="RefSeq" id="WP_310236066.1">
    <property type="nucleotide sequence ID" value="NZ_JAVDUP010000017.1"/>
</dbReference>
<dbReference type="InterPro" id="IPR048354">
    <property type="entry name" value="TOD1_MUCI70_glycTrfase_dom"/>
</dbReference>
<evidence type="ECO:0000259" key="1">
    <source>
        <dbReference type="Pfam" id="PF04765"/>
    </source>
</evidence>
<sequence>MNVIHARRKNVVYTCMFGYSEHFGNFDYSDPDVDYICFTDDPDLKSDIWRFALVNCPALDPARLAKRYKHLPHLFLPEYERSIYIDNTIQLKVTPSSIFERFKDDQMVMLRHPERNCIYDEAEVVKAARYDDPAVVDRQMEFYRRLQYPANNGLNVSGFLLRNHSSLEMQNACFEWHSQLLLFSKRDQLSWKFCTWLTGFSPTTVNEDVHNNSMFDWPRFVVLSRLPRDFNDETYLTLNPDVKAAGMNPRRHYLHYGIKENRNYR</sequence>